<evidence type="ECO:0000313" key="8">
    <source>
        <dbReference type="EMBL" id="TPD59535.1"/>
    </source>
</evidence>
<feature type="region of interest" description="Disordered" evidence="4">
    <location>
        <begin position="53"/>
        <end position="72"/>
    </location>
</feature>
<dbReference type="GO" id="GO:0008320">
    <property type="term" value="F:protein transmembrane transporter activity"/>
    <property type="evidence" value="ECO:0007669"/>
    <property type="project" value="TreeGrafter"/>
</dbReference>
<gene>
    <name evidence="8" type="ORF">FIV46_10640</name>
</gene>
<dbReference type="GO" id="GO:0046819">
    <property type="term" value="P:protein secretion by the type V secretion system"/>
    <property type="evidence" value="ECO:0007669"/>
    <property type="project" value="TreeGrafter"/>
</dbReference>
<keyword evidence="2" id="KW-0812">Transmembrane</keyword>
<evidence type="ECO:0000313" key="9">
    <source>
        <dbReference type="Proteomes" id="UP000319148"/>
    </source>
</evidence>
<dbReference type="EMBL" id="VFIY01000013">
    <property type="protein sequence ID" value="TPD59535.1"/>
    <property type="molecule type" value="Genomic_DNA"/>
</dbReference>
<comment type="caution">
    <text evidence="8">The sequence shown here is derived from an EMBL/GenBank/DDBJ whole genome shotgun (WGS) entry which is preliminary data.</text>
</comment>
<evidence type="ECO:0000256" key="3">
    <source>
        <dbReference type="ARBA" id="ARBA00023237"/>
    </source>
</evidence>
<dbReference type="OrthoDB" id="7439045at2"/>
<feature type="signal peptide" evidence="5">
    <location>
        <begin position="1"/>
        <end position="33"/>
    </location>
</feature>
<organism evidence="8 9">
    <name type="scientific">Emcibacter nanhaiensis</name>
    <dbReference type="NCBI Taxonomy" id="1505037"/>
    <lineage>
        <taxon>Bacteria</taxon>
        <taxon>Pseudomonadati</taxon>
        <taxon>Pseudomonadota</taxon>
        <taxon>Alphaproteobacteria</taxon>
        <taxon>Emcibacterales</taxon>
        <taxon>Emcibacteraceae</taxon>
        <taxon>Emcibacter</taxon>
    </lineage>
</organism>
<keyword evidence="9" id="KW-1185">Reference proteome</keyword>
<dbReference type="Pfam" id="PF03865">
    <property type="entry name" value="ShlB"/>
    <property type="match status" value="1"/>
</dbReference>
<reference evidence="9" key="1">
    <citation type="submission" date="2019-06" db="EMBL/GenBank/DDBJ databases">
        <title>The complete genome of Emcibacter congregatus ZYLT.</title>
        <authorList>
            <person name="Zhao Z."/>
        </authorList>
    </citation>
    <scope>NUCLEOTIDE SEQUENCE [LARGE SCALE GENOMIC DNA]</scope>
    <source>
        <strain evidence="9">MCCC 1A06723</strain>
    </source>
</reference>
<evidence type="ECO:0000256" key="4">
    <source>
        <dbReference type="SAM" id="MobiDB-lite"/>
    </source>
</evidence>
<keyword evidence="1" id="KW-1134">Transmembrane beta strand</keyword>
<dbReference type="InterPro" id="IPR013686">
    <property type="entry name" value="Polypept-transport_assoc_ShlB"/>
</dbReference>
<accession>A0A501PH61</accession>
<evidence type="ECO:0000259" key="7">
    <source>
        <dbReference type="Pfam" id="PF08479"/>
    </source>
</evidence>
<feature type="domain" description="Polypeptide-transport-associated ShlB-type" evidence="7">
    <location>
        <begin position="80"/>
        <end position="155"/>
    </location>
</feature>
<dbReference type="Pfam" id="PF08479">
    <property type="entry name" value="POTRA_2"/>
    <property type="match status" value="1"/>
</dbReference>
<protein>
    <submittedName>
        <fullName evidence="8">ShlB/FhaC/HecB family hemolysin secretion/activation protein</fullName>
    </submittedName>
</protein>
<feature type="chain" id="PRO_5021370618" evidence="5">
    <location>
        <begin position="34"/>
        <end position="594"/>
    </location>
</feature>
<feature type="domain" description="Haemolysin activator HlyB C-terminal" evidence="6">
    <location>
        <begin position="227"/>
        <end position="524"/>
    </location>
</feature>
<dbReference type="Gene3D" id="2.40.160.50">
    <property type="entry name" value="membrane protein fhac: a member of the omp85/tpsb transporter family"/>
    <property type="match status" value="1"/>
</dbReference>
<evidence type="ECO:0000256" key="5">
    <source>
        <dbReference type="SAM" id="SignalP"/>
    </source>
</evidence>
<proteinExistence type="predicted"/>
<dbReference type="PANTHER" id="PTHR34597:SF1">
    <property type="entry name" value="HEME_HEMOPEXIN TRANSPORTER PROTEIN HUXB"/>
    <property type="match status" value="1"/>
</dbReference>
<evidence type="ECO:0000256" key="1">
    <source>
        <dbReference type="ARBA" id="ARBA00022452"/>
    </source>
</evidence>
<dbReference type="Gene3D" id="3.10.20.310">
    <property type="entry name" value="membrane protein fhac"/>
    <property type="match status" value="1"/>
</dbReference>
<dbReference type="Proteomes" id="UP000319148">
    <property type="component" value="Unassembled WGS sequence"/>
</dbReference>
<evidence type="ECO:0000259" key="6">
    <source>
        <dbReference type="Pfam" id="PF03865"/>
    </source>
</evidence>
<feature type="compositionally biased region" description="Basic and acidic residues" evidence="4">
    <location>
        <begin position="59"/>
        <end position="72"/>
    </location>
</feature>
<keyword evidence="5" id="KW-0732">Signal</keyword>
<name>A0A501PH61_9PROT</name>
<dbReference type="GO" id="GO:0098046">
    <property type="term" value="C:type V protein secretion system complex"/>
    <property type="evidence" value="ECO:0007669"/>
    <property type="project" value="TreeGrafter"/>
</dbReference>
<dbReference type="PANTHER" id="PTHR34597">
    <property type="entry name" value="SLR1661 PROTEIN"/>
    <property type="match status" value="1"/>
</dbReference>
<dbReference type="InterPro" id="IPR005565">
    <property type="entry name" value="Hemolysn_activator_HlyB_C"/>
</dbReference>
<dbReference type="AlphaFoldDB" id="A0A501PH61"/>
<dbReference type="InterPro" id="IPR051544">
    <property type="entry name" value="TPS_OM_transporter"/>
</dbReference>
<sequence>MKASNFGMESVRRAGIRGCAAAFCLMLPLPALAQTPPDAGSLLRQQEQLQQKAVPQKIPEAESKEPGKSGRVEDAGVKVQIKSIRFTGAVDLMPEAELDAVVAETVGQALGFSDLEALADKVTKCLRDAGWLLARAYLPRQDVSGGVIEVAILQGHLAGSQGEGGGWQINLSEKSRINKGTLTAIVEKNAPSGTSPKEKQLERALFLINDLPGISARSRLAPGKEKGATQITVDVEEAPLLTGIIWADNYGNHSTGKAQANALINVNDPLGYGDHAIVSGAKSKGIRLLRLGYDLPLNSNGFRAAVGYTTMDYEVIDGSGRLAELAGDSHIVNAGISFPFIRGRLFNVFGGMGYEHKALRDKSSAGTLRDKRVNVVNLTLGVDYIDRWGGGGVNHLGGAVTSGDLDLSRVASDKEVDAATLNTDGHYHKFSLNASRLQRLSARFTLLGRFSAQWANGNLDSSEEFILGGPNGVRAYPVAEAQGDEGWLGSVELRYDWPRETRLGLLQLSAFIDTGRIRVHHDPGDVAIPTATGKNSYQLNGAGIGVHVSRSGSHSVRLGWAHILGHNDGRTIDGKNADGETDTSRFWLQGVVWF</sequence>
<keyword evidence="3" id="KW-0998">Cell outer membrane</keyword>
<evidence type="ECO:0000256" key="2">
    <source>
        <dbReference type="ARBA" id="ARBA00022692"/>
    </source>
</evidence>
<keyword evidence="1" id="KW-0472">Membrane</keyword>